<dbReference type="AlphaFoldDB" id="A0A382FDC8"/>
<proteinExistence type="predicted"/>
<reference evidence="2" key="1">
    <citation type="submission" date="2018-05" db="EMBL/GenBank/DDBJ databases">
        <authorList>
            <person name="Lanie J.A."/>
            <person name="Ng W.-L."/>
            <person name="Kazmierczak K.M."/>
            <person name="Andrzejewski T.M."/>
            <person name="Davidsen T.M."/>
            <person name="Wayne K.J."/>
            <person name="Tettelin H."/>
            <person name="Glass J.I."/>
            <person name="Rusch D."/>
            <person name="Podicherti R."/>
            <person name="Tsui H.-C.T."/>
            <person name="Winkler M.E."/>
        </authorList>
    </citation>
    <scope>NUCLEOTIDE SEQUENCE</scope>
</reference>
<evidence type="ECO:0000313" key="2">
    <source>
        <dbReference type="EMBL" id="SVB60695.1"/>
    </source>
</evidence>
<keyword evidence="1" id="KW-0472">Membrane</keyword>
<feature type="transmembrane region" description="Helical" evidence="1">
    <location>
        <begin position="57"/>
        <end position="76"/>
    </location>
</feature>
<name>A0A382FDC8_9ZZZZ</name>
<evidence type="ECO:0000256" key="1">
    <source>
        <dbReference type="SAM" id="Phobius"/>
    </source>
</evidence>
<organism evidence="2">
    <name type="scientific">marine metagenome</name>
    <dbReference type="NCBI Taxonomy" id="408172"/>
    <lineage>
        <taxon>unclassified sequences</taxon>
        <taxon>metagenomes</taxon>
        <taxon>ecological metagenomes</taxon>
    </lineage>
</organism>
<keyword evidence="1" id="KW-0812">Transmembrane</keyword>
<gene>
    <name evidence="2" type="ORF">METZ01_LOCUS213549</name>
</gene>
<accession>A0A382FDC8</accession>
<dbReference type="EMBL" id="UINC01049209">
    <property type="protein sequence ID" value="SVB60695.1"/>
    <property type="molecule type" value="Genomic_DNA"/>
</dbReference>
<sequence length="86" mass="10448">MLHKFFQWRYWKTRPGSNPTYRKIDSRSKDRDLIHYFHDFGDDNSANTQSSHWLLKGFSKVFFLAVIFLFAAWFAYESYHGLLIYD</sequence>
<protein>
    <submittedName>
        <fullName evidence="2">Uncharacterized protein</fullName>
    </submittedName>
</protein>
<keyword evidence="1" id="KW-1133">Transmembrane helix</keyword>